<keyword evidence="4" id="KW-1185">Reference proteome</keyword>
<reference evidence="3 4" key="1">
    <citation type="journal article" date="2012" name="Genome Biol.">
        <title>The genome of the polar eukaryotic microalga coccomyxa subellipsoidea reveals traits of cold adaptation.</title>
        <authorList>
            <person name="Blanc G."/>
            <person name="Agarkova I."/>
            <person name="Grimwood J."/>
            <person name="Kuo A."/>
            <person name="Brueggeman A."/>
            <person name="Dunigan D."/>
            <person name="Gurnon J."/>
            <person name="Ladunga I."/>
            <person name="Lindquist E."/>
            <person name="Lucas S."/>
            <person name="Pangilinan J."/>
            <person name="Proschold T."/>
            <person name="Salamov A."/>
            <person name="Schmutz J."/>
            <person name="Weeks D."/>
            <person name="Yamada T."/>
            <person name="Claverie J.M."/>
            <person name="Grigoriev I."/>
            <person name="Van Etten J."/>
            <person name="Lomsadze A."/>
            <person name="Borodovsky M."/>
        </authorList>
    </citation>
    <scope>NUCLEOTIDE SEQUENCE [LARGE SCALE GENOMIC DNA]</scope>
    <source>
        <strain evidence="3 4">C-169</strain>
    </source>
</reference>
<organism evidence="3 4">
    <name type="scientific">Coccomyxa subellipsoidea (strain C-169)</name>
    <name type="common">Green microalga</name>
    <dbReference type="NCBI Taxonomy" id="574566"/>
    <lineage>
        <taxon>Eukaryota</taxon>
        <taxon>Viridiplantae</taxon>
        <taxon>Chlorophyta</taxon>
        <taxon>core chlorophytes</taxon>
        <taxon>Trebouxiophyceae</taxon>
        <taxon>Trebouxiophyceae incertae sedis</taxon>
        <taxon>Coccomyxaceae</taxon>
        <taxon>Coccomyxa</taxon>
        <taxon>Coccomyxa subellipsoidea</taxon>
    </lineage>
</organism>
<dbReference type="GO" id="GO:0006397">
    <property type="term" value="P:mRNA processing"/>
    <property type="evidence" value="ECO:0007669"/>
    <property type="project" value="InterPro"/>
</dbReference>
<dbReference type="GeneID" id="17037986"/>
<accession>I0YNP3</accession>
<dbReference type="Proteomes" id="UP000007264">
    <property type="component" value="Unassembled WGS sequence"/>
</dbReference>
<evidence type="ECO:0000256" key="2">
    <source>
        <dbReference type="ARBA" id="ARBA00023242"/>
    </source>
</evidence>
<dbReference type="RefSeq" id="XP_005644556.1">
    <property type="nucleotide sequence ID" value="XM_005644499.1"/>
</dbReference>
<dbReference type="AlphaFoldDB" id="I0YNP3"/>
<dbReference type="STRING" id="574566.I0YNP3"/>
<gene>
    <name evidence="3" type="ORF">COCSUDRAFT_67666</name>
</gene>
<comment type="subcellular location">
    <subcellularLocation>
        <location evidence="1">Nucleus</location>
    </subcellularLocation>
</comment>
<sequence length="137" mass="14768">MDAVRERHCVLCQARRQVAVQEACAREAQRYSEKRGGIQIQTAAAAAEIEAAKADLAAAQIVRQHEEEYEAKKQEIVRVMGRSATAAEAQKVMAEVAGIQADSAQADDTLALGRRRQFAALLHALEVLQAALDADGA</sequence>
<comment type="caution">
    <text evidence="3">The sequence shown here is derived from an EMBL/GenBank/DDBJ whole genome shotgun (WGS) entry which is preliminary data.</text>
</comment>
<keyword evidence="2" id="KW-0539">Nucleus</keyword>
<dbReference type="KEGG" id="csl:COCSUDRAFT_67666"/>
<dbReference type="Pfam" id="PF05615">
    <property type="entry name" value="THOC7"/>
    <property type="match status" value="1"/>
</dbReference>
<evidence type="ECO:0000313" key="4">
    <source>
        <dbReference type="Proteomes" id="UP000007264"/>
    </source>
</evidence>
<protein>
    <submittedName>
        <fullName evidence="3">Uncharacterized protein</fullName>
    </submittedName>
</protein>
<dbReference type="EMBL" id="AGSI01000017">
    <property type="protein sequence ID" value="EIE20012.1"/>
    <property type="molecule type" value="Genomic_DNA"/>
</dbReference>
<dbReference type="InterPro" id="IPR008501">
    <property type="entry name" value="THOC7/Mft1"/>
</dbReference>
<evidence type="ECO:0000313" key="3">
    <source>
        <dbReference type="EMBL" id="EIE20012.1"/>
    </source>
</evidence>
<name>I0YNP3_COCSC</name>
<proteinExistence type="predicted"/>
<dbReference type="OrthoDB" id="205166at2759"/>
<dbReference type="GO" id="GO:0000445">
    <property type="term" value="C:THO complex part of transcription export complex"/>
    <property type="evidence" value="ECO:0007669"/>
    <property type="project" value="InterPro"/>
</dbReference>
<evidence type="ECO:0000256" key="1">
    <source>
        <dbReference type="ARBA" id="ARBA00004123"/>
    </source>
</evidence>